<reference evidence="8" key="1">
    <citation type="journal article" date="2018" name="Nat. Microbiol.">
        <title>Leveraging single-cell genomics to expand the fungal tree of life.</title>
        <authorList>
            <person name="Ahrendt S.R."/>
            <person name="Quandt C.A."/>
            <person name="Ciobanu D."/>
            <person name="Clum A."/>
            <person name="Salamov A."/>
            <person name="Andreopoulos B."/>
            <person name="Cheng J.F."/>
            <person name="Woyke T."/>
            <person name="Pelin A."/>
            <person name="Henrissat B."/>
            <person name="Reynolds N.K."/>
            <person name="Benny G.L."/>
            <person name="Smith M.E."/>
            <person name="James T.Y."/>
            <person name="Grigoriev I.V."/>
        </authorList>
    </citation>
    <scope>NUCLEOTIDE SEQUENCE [LARGE SCALE GENOMIC DNA]</scope>
    <source>
        <strain evidence="8">RSA 1356</strain>
    </source>
</reference>
<name>A0A4P9XH65_9FUNG</name>
<dbReference type="Pfam" id="PF13193">
    <property type="entry name" value="AMP-binding_C"/>
    <property type="match status" value="1"/>
</dbReference>
<evidence type="ECO:0000313" key="7">
    <source>
        <dbReference type="EMBL" id="RKP05006.1"/>
    </source>
</evidence>
<evidence type="ECO:0000256" key="4">
    <source>
        <dbReference type="ARBA" id="ARBA00022840"/>
    </source>
</evidence>
<dbReference type="SUPFAM" id="SSF56801">
    <property type="entry name" value="Acetyl-CoA synthetase-like"/>
    <property type="match status" value="1"/>
</dbReference>
<dbReference type="FunFam" id="3.40.50.12780:FF:000003">
    <property type="entry name" value="Long-chain-fatty-acid--CoA ligase FadD"/>
    <property type="match status" value="1"/>
</dbReference>
<dbReference type="STRING" id="78915.A0A4P9XH65"/>
<proteinExistence type="inferred from homology"/>
<dbReference type="EMBL" id="KZ993322">
    <property type="protein sequence ID" value="RKP05006.1"/>
    <property type="molecule type" value="Genomic_DNA"/>
</dbReference>
<evidence type="ECO:0000256" key="1">
    <source>
        <dbReference type="ARBA" id="ARBA00006432"/>
    </source>
</evidence>
<keyword evidence="3" id="KW-0547">Nucleotide-binding</keyword>
<feature type="domain" description="AMP-binding enzyme C-terminal" evidence="6">
    <location>
        <begin position="454"/>
        <end position="532"/>
    </location>
</feature>
<dbReference type="GO" id="GO:0005524">
    <property type="term" value="F:ATP binding"/>
    <property type="evidence" value="ECO:0007669"/>
    <property type="project" value="UniProtKB-KW"/>
</dbReference>
<dbReference type="OrthoDB" id="10253115at2759"/>
<dbReference type="InterPro" id="IPR042099">
    <property type="entry name" value="ANL_N_sf"/>
</dbReference>
<evidence type="ECO:0000259" key="5">
    <source>
        <dbReference type="Pfam" id="PF00501"/>
    </source>
</evidence>
<dbReference type="InterPro" id="IPR025110">
    <property type="entry name" value="AMP-bd_C"/>
</dbReference>
<dbReference type="Gene3D" id="3.30.300.30">
    <property type="match status" value="1"/>
</dbReference>
<accession>A0A4P9XH65</accession>
<dbReference type="Pfam" id="PF00501">
    <property type="entry name" value="AMP-binding"/>
    <property type="match status" value="1"/>
</dbReference>
<dbReference type="FunFam" id="3.30.300.30:FF:000007">
    <property type="entry name" value="4-coumarate--CoA ligase 2"/>
    <property type="match status" value="1"/>
</dbReference>
<dbReference type="InterPro" id="IPR045851">
    <property type="entry name" value="AMP-bd_C_sf"/>
</dbReference>
<dbReference type="PANTHER" id="PTHR24096:SF149">
    <property type="entry name" value="AMP-BINDING DOMAIN-CONTAINING PROTEIN-RELATED"/>
    <property type="match status" value="1"/>
</dbReference>
<comment type="similarity">
    <text evidence="1">Belongs to the ATP-dependent AMP-binding enzyme family.</text>
</comment>
<dbReference type="InterPro" id="IPR020845">
    <property type="entry name" value="AMP-binding_CS"/>
</dbReference>
<gene>
    <name evidence="7" type="ORF">THASP1DRAFT_33172</name>
</gene>
<dbReference type="AlphaFoldDB" id="A0A4P9XH65"/>
<dbReference type="Proteomes" id="UP000271241">
    <property type="component" value="Unassembled WGS sequence"/>
</dbReference>
<dbReference type="Gene3D" id="3.40.50.12780">
    <property type="entry name" value="N-terminal domain of ligase-like"/>
    <property type="match status" value="1"/>
</dbReference>
<organism evidence="7 8">
    <name type="scientific">Thamnocephalis sphaerospora</name>
    <dbReference type="NCBI Taxonomy" id="78915"/>
    <lineage>
        <taxon>Eukaryota</taxon>
        <taxon>Fungi</taxon>
        <taxon>Fungi incertae sedis</taxon>
        <taxon>Zoopagomycota</taxon>
        <taxon>Zoopagomycotina</taxon>
        <taxon>Zoopagomycetes</taxon>
        <taxon>Zoopagales</taxon>
        <taxon>Sigmoideomycetaceae</taxon>
        <taxon>Thamnocephalis</taxon>
    </lineage>
</organism>
<dbReference type="InterPro" id="IPR000873">
    <property type="entry name" value="AMP-dep_synth/lig_dom"/>
</dbReference>
<protein>
    <submittedName>
        <fullName evidence="7">Uncharacterized protein</fullName>
    </submittedName>
</protein>
<evidence type="ECO:0000256" key="3">
    <source>
        <dbReference type="ARBA" id="ARBA00022741"/>
    </source>
</evidence>
<dbReference type="GO" id="GO:0016405">
    <property type="term" value="F:CoA-ligase activity"/>
    <property type="evidence" value="ECO:0007669"/>
    <property type="project" value="TreeGrafter"/>
</dbReference>
<sequence length="561" mass="61540">MLYRSRLPDIHVPEEDIFHFLFERPDRRSSEHAELLVDAHSNRRMTAGQLRRACLHFAGGLQQLGARDGQVLAIFAPNDIDYPTALFGSLAAGLTVTTANPAYHVHELVHQLRDSRAQYLVTSPEVLAVAQKAAAEVGIPTERVVLMGAREKSGAEPLRASGHATVRALLAAQPISAPVRLAAAETFTRTAYLCYSSGTTGRPKGVELTHRNIVANLLQFVAEESEGWRRRSAKSDVQVCMLPLYHAYALVVDLQVAVLRRSTVIIMRRFQLEQLLQLIQQHRVTMLYIVPPICLKLAKDPLVDNYDLSSLRDMVCGAAPLGPEVIEAVRKRLNVRVRQLYGMTEAAPVILMGAAEDAIEDSTGILLPNHEARLLDPEGNDVPLGEAGELCVRGPNVMKGYLNNPTATANTIDADGFLHSGDIARLDANGHFYVVDRIKELIKYKGFQVAPADLEAVLQEHDAVADAAVVGVMCEEQATELPKAYVALKPTHIGRITEQELVAYVDARVAAHKRLRGGAEFIEVIPRSPSGKILRRLLRERHANPPAPLVRNKSKVGVASL</sequence>
<dbReference type="PROSITE" id="PS00455">
    <property type="entry name" value="AMP_BINDING"/>
    <property type="match status" value="1"/>
</dbReference>
<evidence type="ECO:0000313" key="8">
    <source>
        <dbReference type="Proteomes" id="UP000271241"/>
    </source>
</evidence>
<keyword evidence="4" id="KW-0067">ATP-binding</keyword>
<dbReference type="PANTHER" id="PTHR24096">
    <property type="entry name" value="LONG-CHAIN-FATTY-ACID--COA LIGASE"/>
    <property type="match status" value="1"/>
</dbReference>
<evidence type="ECO:0000256" key="2">
    <source>
        <dbReference type="ARBA" id="ARBA00022598"/>
    </source>
</evidence>
<keyword evidence="8" id="KW-1185">Reference proteome</keyword>
<evidence type="ECO:0000259" key="6">
    <source>
        <dbReference type="Pfam" id="PF13193"/>
    </source>
</evidence>
<keyword evidence="2" id="KW-0436">Ligase</keyword>
<dbReference type="CDD" id="cd05911">
    <property type="entry name" value="Firefly_Luc_like"/>
    <property type="match status" value="1"/>
</dbReference>
<feature type="domain" description="AMP-dependent synthetase/ligase" evidence="5">
    <location>
        <begin position="32"/>
        <end position="402"/>
    </location>
</feature>